<dbReference type="InterPro" id="IPR044759">
    <property type="entry name" value="bZIP_RF2"/>
</dbReference>
<dbReference type="GO" id="GO:0003677">
    <property type="term" value="F:DNA binding"/>
    <property type="evidence" value="ECO:0007669"/>
    <property type="project" value="TreeGrafter"/>
</dbReference>
<dbReference type="CDD" id="cd14703">
    <property type="entry name" value="bZIP_plant_RF2"/>
    <property type="match status" value="1"/>
</dbReference>
<feature type="domain" description="BZIP" evidence="5">
    <location>
        <begin position="80"/>
        <end position="132"/>
    </location>
</feature>
<comment type="caution">
    <text evidence="6">The sequence shown here is derived from an EMBL/GenBank/DDBJ whole genome shotgun (WGS) entry which is preliminary data.</text>
</comment>
<evidence type="ECO:0000256" key="2">
    <source>
        <dbReference type="ARBA" id="ARBA00023163"/>
    </source>
</evidence>
<dbReference type="EMBL" id="JBAMMX010000015">
    <property type="protein sequence ID" value="KAK6927124.1"/>
    <property type="molecule type" value="Genomic_DNA"/>
</dbReference>
<dbReference type="PANTHER" id="PTHR46391">
    <property type="entry name" value="BASIC LEUCINE ZIPPER 34"/>
    <property type="match status" value="1"/>
</dbReference>
<feature type="compositionally biased region" description="Polar residues" evidence="4">
    <location>
        <begin position="42"/>
        <end position="52"/>
    </location>
</feature>
<dbReference type="InterPro" id="IPR046347">
    <property type="entry name" value="bZIP_sf"/>
</dbReference>
<dbReference type="GO" id="GO:0003700">
    <property type="term" value="F:DNA-binding transcription factor activity"/>
    <property type="evidence" value="ECO:0007669"/>
    <property type="project" value="InterPro"/>
</dbReference>
<dbReference type="PROSITE" id="PS00036">
    <property type="entry name" value="BZIP_BASIC"/>
    <property type="match status" value="1"/>
</dbReference>
<dbReference type="PROSITE" id="PS50217">
    <property type="entry name" value="BZIP"/>
    <property type="match status" value="1"/>
</dbReference>
<dbReference type="PANTHER" id="PTHR46391:SF20">
    <property type="entry name" value="BASIC LEUCINE ZIPPER 61"/>
    <property type="match status" value="1"/>
</dbReference>
<evidence type="ECO:0000259" key="5">
    <source>
        <dbReference type="PROSITE" id="PS50217"/>
    </source>
</evidence>
<keyword evidence="7" id="KW-1185">Reference proteome</keyword>
<dbReference type="InterPro" id="IPR004827">
    <property type="entry name" value="bZIP"/>
</dbReference>
<feature type="region of interest" description="Disordered" evidence="4">
    <location>
        <begin position="1"/>
        <end position="66"/>
    </location>
</feature>
<dbReference type="Proteomes" id="UP001370490">
    <property type="component" value="Unassembled WGS sequence"/>
</dbReference>
<dbReference type="GO" id="GO:0005634">
    <property type="term" value="C:nucleus"/>
    <property type="evidence" value="ECO:0007669"/>
    <property type="project" value="UniProtKB-ARBA"/>
</dbReference>
<proteinExistence type="predicted"/>
<dbReference type="GO" id="GO:0045893">
    <property type="term" value="P:positive regulation of DNA-templated transcription"/>
    <property type="evidence" value="ECO:0007669"/>
    <property type="project" value="TreeGrafter"/>
</dbReference>
<dbReference type="SUPFAM" id="SSF57959">
    <property type="entry name" value="Leucine zipper domain"/>
    <property type="match status" value="1"/>
</dbReference>
<keyword evidence="3" id="KW-0539">Nucleus</keyword>
<name>A0AAN8V8V8_9MAGN</name>
<dbReference type="SMART" id="SM00338">
    <property type="entry name" value="BRLZ"/>
    <property type="match status" value="1"/>
</dbReference>
<evidence type="ECO:0000313" key="6">
    <source>
        <dbReference type="EMBL" id="KAK6927124.1"/>
    </source>
</evidence>
<protein>
    <submittedName>
        <fullName evidence="6">Basic-leucine zipper domain</fullName>
    </submittedName>
</protein>
<organism evidence="6 7">
    <name type="scientific">Dillenia turbinata</name>
    <dbReference type="NCBI Taxonomy" id="194707"/>
    <lineage>
        <taxon>Eukaryota</taxon>
        <taxon>Viridiplantae</taxon>
        <taxon>Streptophyta</taxon>
        <taxon>Embryophyta</taxon>
        <taxon>Tracheophyta</taxon>
        <taxon>Spermatophyta</taxon>
        <taxon>Magnoliopsida</taxon>
        <taxon>eudicotyledons</taxon>
        <taxon>Gunneridae</taxon>
        <taxon>Pentapetalae</taxon>
        <taxon>Dilleniales</taxon>
        <taxon>Dilleniaceae</taxon>
        <taxon>Dillenia</taxon>
    </lineage>
</organism>
<dbReference type="AlphaFoldDB" id="A0AAN8V8V8"/>
<evidence type="ECO:0000256" key="4">
    <source>
        <dbReference type="SAM" id="MobiDB-lite"/>
    </source>
</evidence>
<dbReference type="Pfam" id="PF00170">
    <property type="entry name" value="bZIP_1"/>
    <property type="match status" value="1"/>
</dbReference>
<dbReference type="Gene3D" id="1.20.5.170">
    <property type="match status" value="1"/>
</dbReference>
<evidence type="ECO:0000313" key="7">
    <source>
        <dbReference type="Proteomes" id="UP001370490"/>
    </source>
</evidence>
<gene>
    <name evidence="6" type="ORF">RJ641_008843</name>
</gene>
<keyword evidence="2" id="KW-0804">Transcription</keyword>
<evidence type="ECO:0000256" key="3">
    <source>
        <dbReference type="ARBA" id="ARBA00023242"/>
    </source>
</evidence>
<reference evidence="6 7" key="1">
    <citation type="submission" date="2023-12" db="EMBL/GenBank/DDBJ databases">
        <title>A high-quality genome assembly for Dillenia turbinata (Dilleniales).</title>
        <authorList>
            <person name="Chanderbali A."/>
        </authorList>
    </citation>
    <scope>NUCLEOTIDE SEQUENCE [LARGE SCALE GENOMIC DNA]</scope>
    <source>
        <strain evidence="6">LSX21</strain>
        <tissue evidence="6">Leaf</tissue>
    </source>
</reference>
<dbReference type="InterPro" id="IPR052483">
    <property type="entry name" value="bZIP_transcription_regulators"/>
</dbReference>
<evidence type="ECO:0000256" key="1">
    <source>
        <dbReference type="ARBA" id="ARBA00023015"/>
    </source>
</evidence>
<accession>A0AAN8V8V8</accession>
<keyword evidence="1" id="KW-0805">Transcription regulation</keyword>
<sequence length="227" mass="25665">MLRLGIDETSSSVSAAPHPQLWKTTRHADGTVAQEAGKKSMGTPSQPSSDHVTTPFELGGSSSINTQPRIEIQESKGDFHTAKLRRLEANREASRKSRMKKVQYLVELERSVKILEAEVAVLTPQVAYYREQKNMQELENKSMRKQIETFATTSKLNEALIARKKEEAGDLKHLYMMRQTHRLQKMASAGMLNTNLSLKQPLLENLPNTYAYQGKIEQQLANLRSKN</sequence>